<protein>
    <submittedName>
        <fullName evidence="1">Uncharacterized protein</fullName>
    </submittedName>
</protein>
<proteinExistence type="predicted"/>
<dbReference type="EMBL" id="JAPFFF010000013">
    <property type="protein sequence ID" value="KAK8871487.1"/>
    <property type="molecule type" value="Genomic_DNA"/>
</dbReference>
<dbReference type="Proteomes" id="UP001470230">
    <property type="component" value="Unassembled WGS sequence"/>
</dbReference>
<gene>
    <name evidence="1" type="ORF">M9Y10_007216</name>
</gene>
<name>A0ABR2J1J7_9EUKA</name>
<organism evidence="1 2">
    <name type="scientific">Tritrichomonas musculus</name>
    <dbReference type="NCBI Taxonomy" id="1915356"/>
    <lineage>
        <taxon>Eukaryota</taxon>
        <taxon>Metamonada</taxon>
        <taxon>Parabasalia</taxon>
        <taxon>Tritrichomonadida</taxon>
        <taxon>Tritrichomonadidae</taxon>
        <taxon>Tritrichomonas</taxon>
    </lineage>
</organism>
<keyword evidence="2" id="KW-1185">Reference proteome</keyword>
<reference evidence="1 2" key="1">
    <citation type="submission" date="2024-04" db="EMBL/GenBank/DDBJ databases">
        <title>Tritrichomonas musculus Genome.</title>
        <authorList>
            <person name="Alves-Ferreira E."/>
            <person name="Grigg M."/>
            <person name="Lorenzi H."/>
            <person name="Galac M."/>
        </authorList>
    </citation>
    <scope>NUCLEOTIDE SEQUENCE [LARGE SCALE GENOMIC DNA]</scope>
    <source>
        <strain evidence="1 2">EAF2021</strain>
    </source>
</reference>
<accession>A0ABR2J1J7</accession>
<comment type="caution">
    <text evidence="1">The sequence shown here is derived from an EMBL/GenBank/DDBJ whole genome shotgun (WGS) entry which is preliminary data.</text>
</comment>
<evidence type="ECO:0000313" key="1">
    <source>
        <dbReference type="EMBL" id="KAK8871487.1"/>
    </source>
</evidence>
<sequence>MLVNIAYHHKRIPNFFNKIENILKIFEDSLKKYSNYEIFQIFSSNKRILLFLIKEKLLVIDDHISHIMISDKYIERQYHTFFYPEIEAILKKGPDEIKQERYDSCNLPIQYNILNNTRKLCFNEENIENGKDESEEEENDNEMTLYEEEEENMFNEKNIKKGPIEKFEENRNIGENEDNICKLILK</sequence>
<evidence type="ECO:0000313" key="2">
    <source>
        <dbReference type="Proteomes" id="UP001470230"/>
    </source>
</evidence>